<reference evidence="7 8" key="1">
    <citation type="journal article" date="2021" name="Nat. Plants">
        <title>The Taxus genome provides insights into paclitaxel biosynthesis.</title>
        <authorList>
            <person name="Xiong X."/>
            <person name="Gou J."/>
            <person name="Liao Q."/>
            <person name="Li Y."/>
            <person name="Zhou Q."/>
            <person name="Bi G."/>
            <person name="Li C."/>
            <person name="Du R."/>
            <person name="Wang X."/>
            <person name="Sun T."/>
            <person name="Guo L."/>
            <person name="Liang H."/>
            <person name="Lu P."/>
            <person name="Wu Y."/>
            <person name="Zhang Z."/>
            <person name="Ro D.K."/>
            <person name="Shang Y."/>
            <person name="Huang S."/>
            <person name="Yan J."/>
        </authorList>
    </citation>
    <scope>NUCLEOTIDE SEQUENCE [LARGE SCALE GENOMIC DNA]</scope>
    <source>
        <strain evidence="7">Ta-2019</strain>
    </source>
</reference>
<feature type="transmembrane region" description="Helical" evidence="6">
    <location>
        <begin position="71"/>
        <end position="90"/>
    </location>
</feature>
<feature type="transmembrane region" description="Helical" evidence="6">
    <location>
        <begin position="456"/>
        <end position="476"/>
    </location>
</feature>
<comment type="subcellular location">
    <subcellularLocation>
        <location evidence="1">Membrane</location>
        <topology evidence="1">Multi-pass membrane protein</topology>
    </subcellularLocation>
</comment>
<dbReference type="Proteomes" id="UP000824469">
    <property type="component" value="Unassembled WGS sequence"/>
</dbReference>
<dbReference type="InterPro" id="IPR000109">
    <property type="entry name" value="POT_fam"/>
</dbReference>
<evidence type="ECO:0000313" key="8">
    <source>
        <dbReference type="Proteomes" id="UP000824469"/>
    </source>
</evidence>
<feature type="non-terminal residue" evidence="7">
    <location>
        <position position="1"/>
    </location>
</feature>
<dbReference type="PANTHER" id="PTHR11654">
    <property type="entry name" value="OLIGOPEPTIDE TRANSPORTER-RELATED"/>
    <property type="match status" value="1"/>
</dbReference>
<keyword evidence="5 6" id="KW-0472">Membrane</keyword>
<feature type="transmembrane region" description="Helical" evidence="6">
    <location>
        <begin position="543"/>
        <end position="564"/>
    </location>
</feature>
<feature type="transmembrane region" description="Helical" evidence="6">
    <location>
        <begin position="412"/>
        <end position="435"/>
    </location>
</feature>
<feature type="transmembrane region" description="Helical" evidence="6">
    <location>
        <begin position="496"/>
        <end position="516"/>
    </location>
</feature>
<dbReference type="SUPFAM" id="SSF103473">
    <property type="entry name" value="MFS general substrate transporter"/>
    <property type="match status" value="1"/>
</dbReference>
<evidence type="ECO:0000256" key="4">
    <source>
        <dbReference type="ARBA" id="ARBA00022989"/>
    </source>
</evidence>
<dbReference type="CDD" id="cd17414">
    <property type="entry name" value="MFS_NPF4"/>
    <property type="match status" value="1"/>
</dbReference>
<gene>
    <name evidence="7" type="ORF">KI387_017441</name>
</gene>
<feature type="transmembrane region" description="Helical" evidence="6">
    <location>
        <begin position="217"/>
        <end position="237"/>
    </location>
</feature>
<feature type="transmembrane region" description="Helical" evidence="6">
    <location>
        <begin position="29"/>
        <end position="50"/>
    </location>
</feature>
<dbReference type="InterPro" id="IPR036259">
    <property type="entry name" value="MFS_trans_sf"/>
</dbReference>
<keyword evidence="8" id="KW-1185">Reference proteome</keyword>
<organism evidence="7 8">
    <name type="scientific">Taxus chinensis</name>
    <name type="common">Chinese yew</name>
    <name type="synonym">Taxus wallichiana var. chinensis</name>
    <dbReference type="NCBI Taxonomy" id="29808"/>
    <lineage>
        <taxon>Eukaryota</taxon>
        <taxon>Viridiplantae</taxon>
        <taxon>Streptophyta</taxon>
        <taxon>Embryophyta</taxon>
        <taxon>Tracheophyta</taxon>
        <taxon>Spermatophyta</taxon>
        <taxon>Pinopsida</taxon>
        <taxon>Pinidae</taxon>
        <taxon>Conifers II</taxon>
        <taxon>Cupressales</taxon>
        <taxon>Taxaceae</taxon>
        <taxon>Taxus</taxon>
    </lineage>
</organism>
<feature type="transmembrane region" description="Helical" evidence="6">
    <location>
        <begin position="189"/>
        <end position="211"/>
    </location>
</feature>
<protein>
    <recommendedName>
        <fullName evidence="9">Nitrate transporter</fullName>
    </recommendedName>
</protein>
<evidence type="ECO:0000313" key="7">
    <source>
        <dbReference type="EMBL" id="KAH9322802.1"/>
    </source>
</evidence>
<keyword evidence="4 6" id="KW-1133">Transmembrane helix</keyword>
<evidence type="ECO:0000256" key="1">
    <source>
        <dbReference type="ARBA" id="ARBA00004141"/>
    </source>
</evidence>
<evidence type="ECO:0000256" key="5">
    <source>
        <dbReference type="ARBA" id="ARBA00023136"/>
    </source>
</evidence>
<feature type="transmembrane region" description="Helical" evidence="6">
    <location>
        <begin position="370"/>
        <end position="392"/>
    </location>
</feature>
<feature type="non-terminal residue" evidence="7">
    <location>
        <position position="571"/>
    </location>
</feature>
<accession>A0AA38GIJ2</accession>
<name>A0AA38GIJ2_TAXCH</name>
<comment type="caution">
    <text evidence="7">The sequence shown here is derived from an EMBL/GenBank/DDBJ whole genome shotgun (WGS) entry which is preliminary data.</text>
</comment>
<sequence>EIEAEEAYKLQGFVDWKKRPLEKSKHGGILPAIFVLVSEVFENLAFLANATNLVNYFYGFMHFSLAKSANTLTNFMGTSFLLALLGGFVSDTFMTTYWTVITFALIELMGLVLLTIQAHYPSLKPPACNTVSHVVSSCKQVEGGEAAMLYIGLYLVGVGVGGVKGSLPVHGADQFDENHGRERKLRSKFFNWFLFSMCAGSLLAVTFVVWVEENKGWQWGFGLSSISILLVLAFFVLGTCKYRNRIPPGSPLTRIAQVIVAAVSKRGIWTQLSTDDTNYGSDKENGNVAPRTQQFRFLDKASIRDPKMVGANGQESPWRLCPVAQVEEVKIMVRVLPIFASTIMMNCCIAQLQTFSVRQATTMDRKIKGFIVPAASLPSISVMSMMILIPLYDFFFVPFARRITGRETGITHLQRIGVGLLLSVLSMAVAAVVEVKRKSFAKEHGLIDSPLPLPMTFMWVGLQYFFLGIADMFALVGLMEFFYTQAPSRMRSLATALSWTSISMGYFFSSVLVSLVNSVTRRVGDEVGWLSGNNLNRNHLDRFYWLLCVLSALNFVHYLLWSLWYRYTSQP</sequence>
<feature type="transmembrane region" description="Helical" evidence="6">
    <location>
        <begin position="96"/>
        <end position="116"/>
    </location>
</feature>
<evidence type="ECO:0008006" key="9">
    <source>
        <dbReference type="Google" id="ProtNLM"/>
    </source>
</evidence>
<dbReference type="Gene3D" id="1.20.1250.20">
    <property type="entry name" value="MFS general substrate transporter like domains"/>
    <property type="match status" value="1"/>
</dbReference>
<evidence type="ECO:0000256" key="3">
    <source>
        <dbReference type="ARBA" id="ARBA00022692"/>
    </source>
</evidence>
<dbReference type="AlphaFoldDB" id="A0AA38GIJ2"/>
<dbReference type="Pfam" id="PF00854">
    <property type="entry name" value="PTR2"/>
    <property type="match status" value="1"/>
</dbReference>
<keyword evidence="3 6" id="KW-0812">Transmembrane</keyword>
<proteinExistence type="inferred from homology"/>
<evidence type="ECO:0000256" key="6">
    <source>
        <dbReference type="SAM" id="Phobius"/>
    </source>
</evidence>
<dbReference type="GO" id="GO:0022857">
    <property type="term" value="F:transmembrane transporter activity"/>
    <property type="evidence" value="ECO:0007669"/>
    <property type="project" value="InterPro"/>
</dbReference>
<dbReference type="OMA" id="LTIQAWT"/>
<evidence type="ECO:0000256" key="2">
    <source>
        <dbReference type="ARBA" id="ARBA00005982"/>
    </source>
</evidence>
<comment type="similarity">
    <text evidence="2">Belongs to the major facilitator superfamily. Proton-dependent oligopeptide transporter (POT/PTR) (TC 2.A.17) family.</text>
</comment>
<dbReference type="GO" id="GO:0016020">
    <property type="term" value="C:membrane"/>
    <property type="evidence" value="ECO:0007669"/>
    <property type="project" value="UniProtKB-SubCell"/>
</dbReference>
<dbReference type="EMBL" id="JAHRHJ020000003">
    <property type="protein sequence ID" value="KAH9322802.1"/>
    <property type="molecule type" value="Genomic_DNA"/>
</dbReference>